<dbReference type="InterPro" id="IPR017853">
    <property type="entry name" value="GH"/>
</dbReference>
<dbReference type="PROSITE" id="PS51257">
    <property type="entry name" value="PROKAR_LIPOPROTEIN"/>
    <property type="match status" value="1"/>
</dbReference>
<gene>
    <name evidence="3" type="ORF">MR241_04655</name>
</gene>
<feature type="compositionally biased region" description="Gly residues" evidence="1">
    <location>
        <begin position="37"/>
        <end position="46"/>
    </location>
</feature>
<reference evidence="3 4" key="1">
    <citation type="submission" date="2022-03" db="EMBL/GenBank/DDBJ databases">
        <title>Metagenome-assembled genomes from swine fecal metagenomes.</title>
        <authorList>
            <person name="Holman D.B."/>
            <person name="Kommadath A."/>
        </authorList>
    </citation>
    <scope>NUCLEOTIDE SEQUENCE [LARGE SCALE GENOMIC DNA]</scope>
    <source>
        <strain evidence="3">SUG147</strain>
    </source>
</reference>
<evidence type="ECO:0000256" key="1">
    <source>
        <dbReference type="SAM" id="MobiDB-lite"/>
    </source>
</evidence>
<evidence type="ECO:0000313" key="3">
    <source>
        <dbReference type="EMBL" id="MCI5755566.1"/>
    </source>
</evidence>
<feature type="region of interest" description="Disordered" evidence="1">
    <location>
        <begin position="29"/>
        <end position="51"/>
    </location>
</feature>
<dbReference type="InterPro" id="IPR013785">
    <property type="entry name" value="Aldolase_TIM"/>
</dbReference>
<evidence type="ECO:0008006" key="5">
    <source>
        <dbReference type="Google" id="ProtNLM"/>
    </source>
</evidence>
<dbReference type="Gene3D" id="3.20.20.70">
    <property type="entry name" value="Aldolase class I"/>
    <property type="match status" value="1"/>
</dbReference>
<name>A0AAE3JZT5_9BACT</name>
<organism evidence="3 4">
    <name type="scientific">Candidatus Colimorpha enterica</name>
    <dbReference type="NCBI Taxonomy" id="3083063"/>
    <lineage>
        <taxon>Bacteria</taxon>
        <taxon>Pseudomonadati</taxon>
        <taxon>Bacteroidota</taxon>
        <taxon>Bacteroidia</taxon>
        <taxon>Bacteroidales</taxon>
        <taxon>Candidatus Colimorpha</taxon>
    </lineage>
</organism>
<evidence type="ECO:0000256" key="2">
    <source>
        <dbReference type="SAM" id="SignalP"/>
    </source>
</evidence>
<accession>A0AAE3JZT5</accession>
<dbReference type="AlphaFoldDB" id="A0AAE3JZT5"/>
<sequence>MKNRTNRTLTAVLAALMCLSPLLGSCGGKGEGSESGSTGGGSGGTAGKHEYVEPENGFNGIDISISSANGRKLDTDRIADLLGIMNTGAVRNTVNMTTILTDPVTANEKQLALQKSWISRLSESGITKIIAVSCGWFHTEESGITDRYAAPAWSGADDSDFRKWLALYEESWRTLASLFPEIHYWEMGSALNSDGYLHPDGYLTSGKAFGSDSKIEIITEMCYAASKGIHSANPDAVAVFPGILTDAGSDDAKKLLKKVYRSIGSGQYGNGSTDPDDYFGAVALQCRTEAGKFDVRSWTDVCENVRGVMNDYGDGEKKILVTGFGFSDSGNEKTDAKQADILKQALEAMKGKDYIDSVFVYRMLEGSDDTAAAERCYGLFSVKGKSGFIPKSKAAAVCDFFGGKTGQLNRYEKPTESEDPTVISEQKPLSYLCTWGRQAYAASKMGLSGSGNSGMRDALTAQSLFGTTAYYHIIPEKYRSGLIFLIDDGWDVPIGTSADGSRSEFGSMEPDPVKFGSLGSTAQERLNEMSRKTKELGYAGLGLWVSPQIPGEGWTSAEEARSYWIGRARMSSEAGILYWKVDWGKHQTDTEYRRMMTEVCAEYAPGLTVEHAYTQVPFTESNPDSKFLTEREKAIKALTALGGVIRIYDLSAPFETVCALGRTDQVLQLARNSSAACSANVESEGYIGAVLGLPVGIMSYDTEMQVYLRWQQYSPVFDTKSAEYCRSDSMLTDTYYFEKELFPGWFECADRLLTETAPAVMSRGCTLPSVTVGSNGIVPYVAASKNPITGAYSIGSFPRTVDPNTEMNGNAEVAAEVGSSDGRIGIFGIFGKLTLTFDGDISGCSVYAKDILSDGEMRDITGLVSVRADTLTVDGTVIRTVGKEARGTNDKTPPAMMLVLKPAE</sequence>
<dbReference type="Proteomes" id="UP001139365">
    <property type="component" value="Unassembled WGS sequence"/>
</dbReference>
<dbReference type="SUPFAM" id="SSF51445">
    <property type="entry name" value="(Trans)glycosidases"/>
    <property type="match status" value="2"/>
</dbReference>
<dbReference type="EMBL" id="JALEMU010000071">
    <property type="protein sequence ID" value="MCI5755566.1"/>
    <property type="molecule type" value="Genomic_DNA"/>
</dbReference>
<dbReference type="Gene3D" id="3.20.20.80">
    <property type="entry name" value="Glycosidases"/>
    <property type="match status" value="1"/>
</dbReference>
<proteinExistence type="predicted"/>
<comment type="caution">
    <text evidence="3">The sequence shown here is derived from an EMBL/GenBank/DDBJ whole genome shotgun (WGS) entry which is preliminary data.</text>
</comment>
<feature type="signal peptide" evidence="2">
    <location>
        <begin position="1"/>
        <end position="24"/>
    </location>
</feature>
<feature type="chain" id="PRO_5041913152" description="Glycoside hydrolase family 42 N-terminal domain-containing protein" evidence="2">
    <location>
        <begin position="25"/>
        <end position="904"/>
    </location>
</feature>
<evidence type="ECO:0000313" key="4">
    <source>
        <dbReference type="Proteomes" id="UP001139365"/>
    </source>
</evidence>
<protein>
    <recommendedName>
        <fullName evidence="5">Glycoside hydrolase family 42 N-terminal domain-containing protein</fullName>
    </recommendedName>
</protein>
<keyword evidence="2" id="KW-0732">Signal</keyword>